<sequence length="357" mass="39305">MLEDDDRPARRETVVVRSEFDPGAKERELRAESSSWETSVVVDAEPGDIPVVDISAYVESGSEADLATVAALVNDACETVGFFQLIGHTVQTDLIDSTFDAVRAFHDLPVDEKQQIAMDGADWPLGGVGYLGLRSRKLPSRDRGNLNEAFLIKGQEGIGVDDNQWLADDVLPGFRTTVETYASAVNELALRLLPIYATALGLDPSFFSDAFRDPTWRLRMTHYPPDQFGADDNPGAGAEYGIAPHVDTTFFTLLLQDGPGLTIYSHPRDEWITAPVVEGAYVVNSGELLKHWTNDRYLSVRHFANNDAHVSRYSIPFFYNATASHPMECLPTCCSDDNPPKYPPISYGESQAVAQGE</sequence>
<gene>
    <name evidence="5" type="ORF">YM304_02930</name>
</gene>
<keyword evidence="3" id="KW-0560">Oxidoreductase</keyword>
<evidence type="ECO:0000259" key="4">
    <source>
        <dbReference type="PROSITE" id="PS51471"/>
    </source>
</evidence>
<dbReference type="PROSITE" id="PS51471">
    <property type="entry name" value="FE2OG_OXY"/>
    <property type="match status" value="1"/>
</dbReference>
<keyword evidence="2" id="KW-0045">Antibiotic biosynthesis</keyword>
<evidence type="ECO:0000313" key="6">
    <source>
        <dbReference type="Proteomes" id="UP000011863"/>
    </source>
</evidence>
<keyword evidence="6" id="KW-1185">Reference proteome</keyword>
<comment type="similarity">
    <text evidence="3">Belongs to the iron/ascorbate-dependent oxidoreductase family.</text>
</comment>
<dbReference type="GO" id="GO:0016491">
    <property type="term" value="F:oxidoreductase activity"/>
    <property type="evidence" value="ECO:0007669"/>
    <property type="project" value="UniProtKB-KW"/>
</dbReference>
<dbReference type="InterPro" id="IPR005123">
    <property type="entry name" value="Oxoglu/Fe-dep_dioxygenase_dom"/>
</dbReference>
<dbReference type="GO" id="GO:0046872">
    <property type="term" value="F:metal ion binding"/>
    <property type="evidence" value="ECO:0007669"/>
    <property type="project" value="UniProtKB-KW"/>
</dbReference>
<evidence type="ECO:0000313" key="5">
    <source>
        <dbReference type="EMBL" id="BAN00607.1"/>
    </source>
</evidence>
<dbReference type="KEGG" id="aym:YM304_02930"/>
<dbReference type="GO" id="GO:0017000">
    <property type="term" value="P:antibiotic biosynthetic process"/>
    <property type="evidence" value="ECO:0007669"/>
    <property type="project" value="UniProtKB-KW"/>
</dbReference>
<evidence type="ECO:0000256" key="1">
    <source>
        <dbReference type="ARBA" id="ARBA00004792"/>
    </source>
</evidence>
<dbReference type="PRINTS" id="PR00682">
    <property type="entry name" value="IPNSYNTHASE"/>
</dbReference>
<evidence type="ECO:0000256" key="3">
    <source>
        <dbReference type="RuleBase" id="RU003682"/>
    </source>
</evidence>
<dbReference type="InterPro" id="IPR050231">
    <property type="entry name" value="Iron_ascorbate_oxido_reductase"/>
</dbReference>
<dbReference type="InterPro" id="IPR027443">
    <property type="entry name" value="IPNS-like_sf"/>
</dbReference>
<keyword evidence="3" id="KW-0479">Metal-binding</keyword>
<dbReference type="InterPro" id="IPR044861">
    <property type="entry name" value="IPNS-like_FE2OG_OXY"/>
</dbReference>
<evidence type="ECO:0000256" key="2">
    <source>
        <dbReference type="ARBA" id="ARBA00023194"/>
    </source>
</evidence>
<comment type="pathway">
    <text evidence="1">Antibiotic biosynthesis.</text>
</comment>
<keyword evidence="3" id="KW-0408">Iron</keyword>
<dbReference type="InterPro" id="IPR026992">
    <property type="entry name" value="DIOX_N"/>
</dbReference>
<feature type="domain" description="Fe2OG dioxygenase" evidence="4">
    <location>
        <begin position="213"/>
        <end position="321"/>
    </location>
</feature>
<proteinExistence type="inferred from homology"/>
<dbReference type="Pfam" id="PF03171">
    <property type="entry name" value="2OG-FeII_Oxy"/>
    <property type="match status" value="1"/>
</dbReference>
<dbReference type="Proteomes" id="UP000011863">
    <property type="component" value="Chromosome"/>
</dbReference>
<dbReference type="Pfam" id="PF14226">
    <property type="entry name" value="DIOX_N"/>
    <property type="match status" value="1"/>
</dbReference>
<dbReference type="PANTHER" id="PTHR47990">
    <property type="entry name" value="2-OXOGLUTARATE (2OG) AND FE(II)-DEPENDENT OXYGENASE SUPERFAMILY PROTEIN-RELATED"/>
    <property type="match status" value="1"/>
</dbReference>
<reference evidence="5 6" key="1">
    <citation type="journal article" date="2013" name="Int. J. Syst. Evol. Microbiol.">
        <title>Ilumatobacter nonamiense sp. nov. and Ilumatobacter coccineum sp. nov., isolated from seashore sand.</title>
        <authorList>
            <person name="Matsumoto A."/>
            <person name="Kasai H."/>
            <person name="Matsuo Y."/>
            <person name="Shizuri Y."/>
            <person name="Ichikawa N."/>
            <person name="Fujita N."/>
            <person name="Omura S."/>
            <person name="Takahashi Y."/>
        </authorList>
    </citation>
    <scope>NUCLEOTIDE SEQUENCE [LARGE SCALE GENOMIC DNA]</scope>
    <source>
        <strain evidence="6">NBRC 103263 / KCTC 29153 / YM16-304</strain>
    </source>
</reference>
<protein>
    <submittedName>
        <fullName evidence="5">Putative oxidoreductase</fullName>
    </submittedName>
</protein>
<accession>A0A6C7DZM0</accession>
<organism evidence="5 6">
    <name type="scientific">Ilumatobacter coccineus (strain NBRC 103263 / KCTC 29153 / YM16-304)</name>
    <dbReference type="NCBI Taxonomy" id="1313172"/>
    <lineage>
        <taxon>Bacteria</taxon>
        <taxon>Bacillati</taxon>
        <taxon>Actinomycetota</taxon>
        <taxon>Acidimicrobiia</taxon>
        <taxon>Acidimicrobiales</taxon>
        <taxon>Ilumatobacteraceae</taxon>
        <taxon>Ilumatobacter</taxon>
    </lineage>
</organism>
<dbReference type="AlphaFoldDB" id="A0A6C7DZM0"/>
<dbReference type="EMBL" id="AP012057">
    <property type="protein sequence ID" value="BAN00607.1"/>
    <property type="molecule type" value="Genomic_DNA"/>
</dbReference>
<name>A0A6C7DZM0_ILUCY</name>
<dbReference type="Gene3D" id="2.60.120.330">
    <property type="entry name" value="B-lactam Antibiotic, Isopenicillin N Synthase, Chain"/>
    <property type="match status" value="1"/>
</dbReference>
<dbReference type="SUPFAM" id="SSF51197">
    <property type="entry name" value="Clavaminate synthase-like"/>
    <property type="match status" value="1"/>
</dbReference>